<protein>
    <submittedName>
        <fullName evidence="3">Uncharacterized protein</fullName>
    </submittedName>
</protein>
<name>A0A383VN46_TETOB</name>
<feature type="coiled-coil region" evidence="1">
    <location>
        <begin position="230"/>
        <end position="264"/>
    </location>
</feature>
<evidence type="ECO:0000313" key="3">
    <source>
        <dbReference type="EMBL" id="SZX66958.1"/>
    </source>
</evidence>
<evidence type="ECO:0000256" key="1">
    <source>
        <dbReference type="SAM" id="Coils"/>
    </source>
</evidence>
<gene>
    <name evidence="3" type="ORF">BQ4739_LOCUS7384</name>
</gene>
<dbReference type="EMBL" id="FNXT01000767">
    <property type="protein sequence ID" value="SZX66958.1"/>
    <property type="molecule type" value="Genomic_DNA"/>
</dbReference>
<reference evidence="3 4" key="1">
    <citation type="submission" date="2016-10" db="EMBL/GenBank/DDBJ databases">
        <authorList>
            <person name="Cai Z."/>
        </authorList>
    </citation>
    <scope>NUCLEOTIDE SEQUENCE [LARGE SCALE GENOMIC DNA]</scope>
</reference>
<dbReference type="Proteomes" id="UP000256970">
    <property type="component" value="Unassembled WGS sequence"/>
</dbReference>
<dbReference type="InterPro" id="IPR038538">
    <property type="entry name" value="MTERF_sf"/>
</dbReference>
<proteinExistence type="predicted"/>
<keyword evidence="4" id="KW-1185">Reference proteome</keyword>
<dbReference type="Gene3D" id="1.25.70.10">
    <property type="entry name" value="Transcription termination factor 3, mitochondrial"/>
    <property type="match status" value="1"/>
</dbReference>
<organism evidence="3 4">
    <name type="scientific">Tetradesmus obliquus</name>
    <name type="common">Green alga</name>
    <name type="synonym">Acutodesmus obliquus</name>
    <dbReference type="NCBI Taxonomy" id="3088"/>
    <lineage>
        <taxon>Eukaryota</taxon>
        <taxon>Viridiplantae</taxon>
        <taxon>Chlorophyta</taxon>
        <taxon>core chlorophytes</taxon>
        <taxon>Chlorophyceae</taxon>
        <taxon>CS clade</taxon>
        <taxon>Sphaeropleales</taxon>
        <taxon>Scenedesmaceae</taxon>
        <taxon>Tetradesmus</taxon>
    </lineage>
</organism>
<feature type="region of interest" description="Disordered" evidence="2">
    <location>
        <begin position="66"/>
        <end position="87"/>
    </location>
</feature>
<accession>A0A383VN46</accession>
<keyword evidence="1" id="KW-0175">Coiled coil</keyword>
<evidence type="ECO:0000313" key="4">
    <source>
        <dbReference type="Proteomes" id="UP000256970"/>
    </source>
</evidence>
<sequence>MQCTQHQQHGRLPSLAAPAAACCAAPATAGIRQPRLQTHTCHRVLLAAGAAAAAAAAHAGQSCQATHQPYRVQQPQQQQGPPFQKGLPHPAAVDRLLPVVASSSSSSSYPRLLPTYPDTPDSCQQQLCEVLHITPAEAQLLMLSSADAAALPRQQLEANWAQLQRLLPLSRPQLLQAMLQLPELLLQPQQVVGIRLAEAAGVLQLPLAQLQRRQNVSTPQLHWQLLLLSAQELEERLAQLLQLLDLEQLQQQRKQQQVQQLSRKLRQSVVAMVLQEPRLLSVGQAQLVSSVEAVEQVCSWPLLRLLPALRAHPRLLVTPGERLYAAAATLQQQLRLSEEGLALALRRAPAALLVPAGQLADLLAELAANLAVPTDVAADILLQEPQLLLRRPGAVSAVLGSLRSTFQLSSDELLQVVEYDPTVLCWSPGSLADSSSKFKEAAGRHKAWAAEYKQLMSKPVNVARALRIEPLRLLRLTFLLRSRMAASCSLKAAVSMSGRQFVGQYPGYAAWLAQHYSAGGVPRQYRGIELDEDEDEDDEGEEE</sequence>
<feature type="compositionally biased region" description="Low complexity" evidence="2">
    <location>
        <begin position="68"/>
        <end position="84"/>
    </location>
</feature>
<evidence type="ECO:0000256" key="2">
    <source>
        <dbReference type="SAM" id="MobiDB-lite"/>
    </source>
</evidence>
<dbReference type="AlphaFoldDB" id="A0A383VN46"/>